<dbReference type="InterPro" id="IPR000421">
    <property type="entry name" value="FA58C"/>
</dbReference>
<dbReference type="SUPFAM" id="SSF48208">
    <property type="entry name" value="Six-hairpin glycosidases"/>
    <property type="match status" value="1"/>
</dbReference>
<accession>A0A972GUK2</accession>
<dbReference type="PROSITE" id="PS50022">
    <property type="entry name" value="FA58C_3"/>
    <property type="match status" value="1"/>
</dbReference>
<dbReference type="SUPFAM" id="SSF49785">
    <property type="entry name" value="Galactose-binding domain-like"/>
    <property type="match status" value="1"/>
</dbReference>
<dbReference type="InterPro" id="IPR008979">
    <property type="entry name" value="Galactose-bd-like_sf"/>
</dbReference>
<sequence length="932" mass="102664">MNNLEFDFPEVLCRMNRTVKQISVLLLILLIAVMAVTASWAPSYSYAEPLEDGRLPLTSYVDPFIGTTGAGHTYPGAQAPFGMIQLGPDTGDRPGGAGYNGDNPYIQSFSLTHLSGVGCDAASDIPIIPSVQPLLQSPVHNQKAYQHIKGRETASPGYYKAELSSSGVEVELASATRSGLGRFVFPAAEEQASILIVPPNNTVQSASSALTIDPATRTISGHSSSGGFCNSSNTYKLYFYAQFDTPFANYGTWDERKRVEGNGFISGDQAATYVRFDTKKSTTVTMRMGLSFVSVDNAKLNMVTEIQGRDLEAVRTETAAAWNKLLSRIQVEGGSADSRKLFYTSLYHACLQPGIFNDVNGQYPGFDDQIYTMEQGRNMYATFSLWDTYRTQPQLLALLAPDVASDMVNSLLVNSRQTTAEAGGFPGWSYYNDDPNIMATYPAPLYIANAFAFGARQFDTVEVKTKFIEAATSLDTMPRASSADNNGAQWWGLEHYMRSEYVDSVSATLEYAMTDFAIAMFSRSLGDDESFRYFRNRSQHAFSLFNSSAAADGGYFQRRNQEGEWIVPFSPTSSDGFTEGNAAQYNWSVPHNIAELIRLMGGEEAFSSRLDHHLSVFKKDGWPIDSPYWWSGNEPGMVTPFLYNWAGKPWKTQEKLHDILSTQWSARKDGIPGNDDTGTASAWYVWAALGLYPAIPGVGGFTLFTPLFDKIDIQLADNKSIRIETRRGEVSDSYIHQTRLNGSDYASTWISLQELTSKQSSKLEFSVGSSPGTWGTGIQNISPSFGPIGKNEPTNLAFGKLMKAEGSCQTTETSGLAADGNDWTKWCYASNEDKTLQVDLGGAHTISRWVVKHAGVAEWPMYNTKDFGLQVSMDGIQWMDADYVTGNTEAITDRSIAEVSAKYVRLVITNPTQNDDKAARIYEFEVYGWSGE</sequence>
<dbReference type="NCBIfam" id="TIGR01180">
    <property type="entry name" value="aman2_put"/>
    <property type="match status" value="1"/>
</dbReference>
<feature type="transmembrane region" description="Helical" evidence="1">
    <location>
        <begin position="22"/>
        <end position="41"/>
    </location>
</feature>
<dbReference type="EMBL" id="WHOD01000027">
    <property type="protein sequence ID" value="NOU93075.1"/>
    <property type="molecule type" value="Genomic_DNA"/>
</dbReference>
<keyword evidence="1" id="KW-0812">Transmembrane</keyword>
<dbReference type="GO" id="GO:0005829">
    <property type="term" value="C:cytosol"/>
    <property type="evidence" value="ECO:0007669"/>
    <property type="project" value="TreeGrafter"/>
</dbReference>
<proteinExistence type="predicted"/>
<keyword evidence="1" id="KW-0472">Membrane</keyword>
<dbReference type="InterPro" id="IPR041371">
    <property type="entry name" value="GH92_N"/>
</dbReference>
<dbReference type="Proteomes" id="UP000641588">
    <property type="component" value="Unassembled WGS sequence"/>
</dbReference>
<keyword evidence="1" id="KW-1133">Transmembrane helix</keyword>
<evidence type="ECO:0000256" key="1">
    <source>
        <dbReference type="SAM" id="Phobius"/>
    </source>
</evidence>
<evidence type="ECO:0000313" key="4">
    <source>
        <dbReference type="Proteomes" id="UP000641588"/>
    </source>
</evidence>
<dbReference type="InterPro" id="IPR012939">
    <property type="entry name" value="Glyco_hydro_92"/>
</dbReference>
<dbReference type="Gene3D" id="1.20.1610.10">
    <property type="entry name" value="alpha-1,2-mannosidases domains"/>
    <property type="match status" value="1"/>
</dbReference>
<dbReference type="Gene3D" id="2.60.120.260">
    <property type="entry name" value="Galactose-binding domain-like"/>
    <property type="match status" value="1"/>
</dbReference>
<dbReference type="Gene3D" id="2.70.98.10">
    <property type="match status" value="1"/>
</dbReference>
<evidence type="ECO:0000313" key="3">
    <source>
        <dbReference type="EMBL" id="NOU93075.1"/>
    </source>
</evidence>
<keyword evidence="4" id="KW-1185">Reference proteome</keyword>
<dbReference type="Pfam" id="PF07971">
    <property type="entry name" value="Glyco_hydro_92"/>
    <property type="match status" value="1"/>
</dbReference>
<dbReference type="GO" id="GO:0030246">
    <property type="term" value="F:carbohydrate binding"/>
    <property type="evidence" value="ECO:0007669"/>
    <property type="project" value="InterPro"/>
</dbReference>
<dbReference type="Gene3D" id="1.20.1050.60">
    <property type="entry name" value="alpha-1,2-mannosidase"/>
    <property type="match status" value="1"/>
</dbReference>
<name>A0A972GUK2_9BACL</name>
<dbReference type="PANTHER" id="PTHR12143:SF39">
    <property type="entry name" value="SECRETED PROTEIN"/>
    <property type="match status" value="1"/>
</dbReference>
<organism evidence="3 4">
    <name type="scientific">Paenibacillus foliorum</name>
    <dbReference type="NCBI Taxonomy" id="2654974"/>
    <lineage>
        <taxon>Bacteria</taxon>
        <taxon>Bacillati</taxon>
        <taxon>Bacillota</taxon>
        <taxon>Bacilli</taxon>
        <taxon>Bacillales</taxon>
        <taxon>Paenibacillaceae</taxon>
        <taxon>Paenibacillus</taxon>
    </lineage>
</organism>
<evidence type="ECO:0000259" key="2">
    <source>
        <dbReference type="PROSITE" id="PS50022"/>
    </source>
</evidence>
<protein>
    <recommendedName>
        <fullName evidence="2">F5/8 type C domain-containing protein</fullName>
    </recommendedName>
</protein>
<dbReference type="Gene3D" id="3.30.2080.10">
    <property type="entry name" value="GH92 mannosidase domain"/>
    <property type="match status" value="1"/>
</dbReference>
<dbReference type="InterPro" id="IPR050883">
    <property type="entry name" value="PNGase"/>
</dbReference>
<dbReference type="GO" id="GO:0000224">
    <property type="term" value="F:peptide-N4-(N-acetyl-beta-glucosaminyl)asparagine amidase activity"/>
    <property type="evidence" value="ECO:0007669"/>
    <property type="project" value="TreeGrafter"/>
</dbReference>
<reference evidence="3" key="1">
    <citation type="submission" date="2019-10" db="EMBL/GenBank/DDBJ databases">
        <title>Description of Paenibacillus glebae sp. nov.</title>
        <authorList>
            <person name="Carlier A."/>
            <person name="Qi S."/>
        </authorList>
    </citation>
    <scope>NUCLEOTIDE SEQUENCE</scope>
    <source>
        <strain evidence="3">LMG 31456</strain>
    </source>
</reference>
<dbReference type="InterPro" id="IPR014718">
    <property type="entry name" value="GH-type_carb-bd"/>
</dbReference>
<dbReference type="AlphaFoldDB" id="A0A972GUK2"/>
<dbReference type="GO" id="GO:0005975">
    <property type="term" value="P:carbohydrate metabolic process"/>
    <property type="evidence" value="ECO:0007669"/>
    <property type="project" value="InterPro"/>
</dbReference>
<feature type="domain" description="F5/8 type C" evidence="2">
    <location>
        <begin position="789"/>
        <end position="929"/>
    </location>
</feature>
<dbReference type="PANTHER" id="PTHR12143">
    <property type="entry name" value="PEPTIDE N-GLYCANASE PNGASE -RELATED"/>
    <property type="match status" value="1"/>
</dbReference>
<dbReference type="InterPro" id="IPR008928">
    <property type="entry name" value="6-hairpin_glycosidase_sf"/>
</dbReference>
<dbReference type="InterPro" id="IPR005887">
    <property type="entry name" value="GH92_a_mannosidase_put"/>
</dbReference>
<comment type="caution">
    <text evidence="3">The sequence shown here is derived from an EMBL/GenBank/DDBJ whole genome shotgun (WGS) entry which is preliminary data.</text>
</comment>
<dbReference type="Pfam" id="PF00754">
    <property type="entry name" value="F5_F8_type_C"/>
    <property type="match status" value="1"/>
</dbReference>
<dbReference type="GO" id="GO:0006516">
    <property type="term" value="P:glycoprotein catabolic process"/>
    <property type="evidence" value="ECO:0007669"/>
    <property type="project" value="TreeGrafter"/>
</dbReference>
<dbReference type="Pfam" id="PF17678">
    <property type="entry name" value="Glyco_hydro_92N"/>
    <property type="match status" value="1"/>
</dbReference>
<gene>
    <name evidence="3" type="ORF">GC093_07480</name>
</gene>